<feature type="compositionally biased region" description="Low complexity" evidence="1">
    <location>
        <begin position="351"/>
        <end position="360"/>
    </location>
</feature>
<dbReference type="InterPro" id="IPR012677">
    <property type="entry name" value="Nucleotide-bd_a/b_plait_sf"/>
</dbReference>
<dbReference type="Gene3D" id="3.30.70.330">
    <property type="match status" value="1"/>
</dbReference>
<protein>
    <recommendedName>
        <fullName evidence="2">Mei2-like C-terminal RNA recognition motif domain-containing protein</fullName>
    </recommendedName>
</protein>
<keyword evidence="4" id="KW-1185">Reference proteome</keyword>
<evidence type="ECO:0000313" key="4">
    <source>
        <dbReference type="Proteomes" id="UP001556367"/>
    </source>
</evidence>
<gene>
    <name evidence="3" type="ORF">HGRIS_002663</name>
</gene>
<accession>A0ABR3JMD5</accession>
<organism evidence="3 4">
    <name type="scientific">Hohenbuehelia grisea</name>
    <dbReference type="NCBI Taxonomy" id="104357"/>
    <lineage>
        <taxon>Eukaryota</taxon>
        <taxon>Fungi</taxon>
        <taxon>Dikarya</taxon>
        <taxon>Basidiomycota</taxon>
        <taxon>Agaricomycotina</taxon>
        <taxon>Agaricomycetes</taxon>
        <taxon>Agaricomycetidae</taxon>
        <taxon>Agaricales</taxon>
        <taxon>Pleurotineae</taxon>
        <taxon>Pleurotaceae</taxon>
        <taxon>Hohenbuehelia</taxon>
    </lineage>
</organism>
<feature type="compositionally biased region" description="Polar residues" evidence="1">
    <location>
        <begin position="82"/>
        <end position="100"/>
    </location>
</feature>
<dbReference type="Proteomes" id="UP001556367">
    <property type="component" value="Unassembled WGS sequence"/>
</dbReference>
<feature type="region of interest" description="Disordered" evidence="1">
    <location>
        <begin position="306"/>
        <end position="363"/>
    </location>
</feature>
<feature type="compositionally biased region" description="Basic and acidic residues" evidence="1">
    <location>
        <begin position="21"/>
        <end position="30"/>
    </location>
</feature>
<reference evidence="4" key="1">
    <citation type="submission" date="2024-06" db="EMBL/GenBank/DDBJ databases">
        <title>Multi-omics analyses provide insights into the biosynthesis of the anticancer antibiotic pleurotin in Hohenbuehelia grisea.</title>
        <authorList>
            <person name="Weaver J.A."/>
            <person name="Alberti F."/>
        </authorList>
    </citation>
    <scope>NUCLEOTIDE SEQUENCE [LARGE SCALE GENOMIC DNA]</scope>
    <source>
        <strain evidence="4">T-177</strain>
    </source>
</reference>
<name>A0ABR3JMD5_9AGAR</name>
<feature type="compositionally biased region" description="Basic and acidic residues" evidence="1">
    <location>
        <begin position="47"/>
        <end position="61"/>
    </location>
</feature>
<dbReference type="Pfam" id="PF04059">
    <property type="entry name" value="RRM_2"/>
    <property type="match status" value="1"/>
</dbReference>
<dbReference type="InterPro" id="IPR035979">
    <property type="entry name" value="RBD_domain_sf"/>
</dbReference>
<evidence type="ECO:0000259" key="2">
    <source>
        <dbReference type="Pfam" id="PF04059"/>
    </source>
</evidence>
<dbReference type="InterPro" id="IPR007201">
    <property type="entry name" value="Mei2-like_Rrm_C"/>
</dbReference>
<feature type="region of interest" description="Disordered" evidence="1">
    <location>
        <begin position="651"/>
        <end position="671"/>
    </location>
</feature>
<feature type="domain" description="Mei2-like C-terminal RNA recognition motif" evidence="2">
    <location>
        <begin position="460"/>
        <end position="534"/>
    </location>
</feature>
<proteinExistence type="predicted"/>
<evidence type="ECO:0000256" key="1">
    <source>
        <dbReference type="SAM" id="MobiDB-lite"/>
    </source>
</evidence>
<comment type="caution">
    <text evidence="3">The sequence shown here is derived from an EMBL/GenBank/DDBJ whole genome shotgun (WGS) entry which is preliminary data.</text>
</comment>
<sequence>MDLSVFRLNRALPVQHCKAPELGDDYHQDESVSFSKTSIDAPGQRSRMRERFITTDRDRLGRPRKRSLSADNTRPNDGVAAANSTAYAESPVSESLSPTTPAHRGDEAAPVFLYSSPPISPSTIRASYAGGGRGSALAPGHMYFDAAGKPLTADDRVGAHWAYYPDGNVSTAIPGEMSQPQQPPPWFVNAHAGFDTQQTPTDPRVGDDRQYYFVAPPSVPGGQTYYPAMYGASPAPGHGQMVYAGQPPSPRAIPYVQYAHPVGMGVFPHTFAPLQGTEVIFDTPVTVAPGVHYEAVPVTTSPFDPAASAAPSATEHGYMGASAPVPSTPTLSSAQQEYWVYTSGAPPPSSAHPARSSSGAQVSPRFQQRLHNNARRAHPSASTNAGTYENALHHVSQMSPDTPPPAQRDSQRASGSPIEHDVFDAHSAEGNARGGRGGGGGSGGNNKLDIERIAAGADTRTTVMIRNIPNKMTDSDLVAFIDAVCPRRIDFLYLRMDFSNSCNVGYAFVNFITVEDLLLFAKEKLGKKWCDSSACLQLEMTQECFLYRNMFSSEKVLEMSYADYQCVSRLLFPPFVAKTDLLRSDQEQGISSRKIQELLYHGRERGLEAQNILLRARPKPGTPRAIPPADASSTQAAELAQSRGPLPVCGRSPSTWLQAQPGHGRQRPPRRSHECVWGATEAGADSKQEIVALLALAHVETRDVDLNQLTDIFACFRVLSFALHVLYFAVSLNTLPPPSVFSIDQH</sequence>
<feature type="region of interest" description="Disordered" evidence="1">
    <location>
        <begin position="395"/>
        <end position="417"/>
    </location>
</feature>
<evidence type="ECO:0000313" key="3">
    <source>
        <dbReference type="EMBL" id="KAL0956522.1"/>
    </source>
</evidence>
<dbReference type="EMBL" id="JASNQZ010000006">
    <property type="protein sequence ID" value="KAL0956522.1"/>
    <property type="molecule type" value="Genomic_DNA"/>
</dbReference>
<dbReference type="SUPFAM" id="SSF54928">
    <property type="entry name" value="RNA-binding domain, RBD"/>
    <property type="match status" value="1"/>
</dbReference>
<feature type="region of interest" description="Disordered" evidence="1">
    <location>
        <begin position="21"/>
        <end position="104"/>
    </location>
</feature>